<evidence type="ECO:0000313" key="2">
    <source>
        <dbReference type="EMBL" id="MCZ4222537.1"/>
    </source>
</evidence>
<dbReference type="PANTHER" id="PTHR43135:SF3">
    <property type="entry name" value="ALPHA-D-RIBOSE 1-METHYLPHOSPHONATE 5-TRIPHOSPHATE DIPHOSPHATASE"/>
    <property type="match status" value="1"/>
</dbReference>
<dbReference type="InterPro" id="IPR051781">
    <property type="entry name" value="Metallo-dep_Hydrolase"/>
</dbReference>
<dbReference type="SUPFAM" id="SSF51338">
    <property type="entry name" value="Composite domain of metallo-dependent hydrolases"/>
    <property type="match status" value="1"/>
</dbReference>
<dbReference type="RefSeq" id="WP_269414337.1">
    <property type="nucleotide sequence ID" value="NZ_JAPWGL010000001.1"/>
</dbReference>
<accession>A0ABT4KUE4</accession>
<evidence type="ECO:0000259" key="1">
    <source>
        <dbReference type="Pfam" id="PF01979"/>
    </source>
</evidence>
<keyword evidence="3" id="KW-1185">Reference proteome</keyword>
<protein>
    <submittedName>
        <fullName evidence="2">Amidohydrolase family protein</fullName>
    </submittedName>
</protein>
<dbReference type="EMBL" id="JAPWGL010000001">
    <property type="protein sequence ID" value="MCZ4222537.1"/>
    <property type="molecule type" value="Genomic_DNA"/>
</dbReference>
<dbReference type="SUPFAM" id="SSF51556">
    <property type="entry name" value="Metallo-dependent hydrolases"/>
    <property type="match status" value="1"/>
</dbReference>
<comment type="caution">
    <text evidence="2">The sequence shown here is derived from an EMBL/GenBank/DDBJ whole genome shotgun (WGS) entry which is preliminary data.</text>
</comment>
<sequence length="463" mass="51789">MNKKYFAYLIFTVLIFCTAVSYGQSKTYDLAIKNVTVFDSKTKKLHKHQTVLINTDIIAAVVDNSFIFNAVSIINGNNRLIVPGFIDTHTHLKNVYGKISDDEKLPVSLDRKKLSDTYLSYGTTTIIDMGQPERWIATSLNWQQNTLPAYPGIYISGGAMVSAEEGRKTYMNHVVVKNPEDARLKVISYAESGIKHIKIYWRLRAPEMKAVILEGNKQHLTISAHIDNNVTSISDAIDLGVKNIEHMLSIPPEILNTKETFRLIQTKYGIGDDDNVDKFLARILLFYGYIKEHPELNGKLENLFDKMAKNEVSLSTAIHFLGSLAGKTYFNTSLSDQDVPDLSSYTPGQKQLLAKSFGVMMQYLKDAHDKGVKIRIGTDCKDGGKALLSELLLLHEADFSIGDILQIATLNGAQAMRIEDSYGTIAPGKKADLLIFSKSPYDNYRNFLAEKIIVKAGKVYQVN</sequence>
<proteinExistence type="predicted"/>
<name>A0ABT4KUE4_9SPHI</name>
<dbReference type="InterPro" id="IPR032466">
    <property type="entry name" value="Metal_Hydrolase"/>
</dbReference>
<feature type="domain" description="Amidohydrolase-related" evidence="1">
    <location>
        <begin position="81"/>
        <end position="443"/>
    </location>
</feature>
<dbReference type="Gene3D" id="3.20.20.140">
    <property type="entry name" value="Metal-dependent hydrolases"/>
    <property type="match status" value="2"/>
</dbReference>
<dbReference type="Pfam" id="PF01979">
    <property type="entry name" value="Amidohydro_1"/>
    <property type="match status" value="1"/>
</dbReference>
<evidence type="ECO:0000313" key="3">
    <source>
        <dbReference type="Proteomes" id="UP001144341"/>
    </source>
</evidence>
<organism evidence="2 3">
    <name type="scientific">Pedobacter rhodius</name>
    <dbReference type="NCBI Taxonomy" id="3004098"/>
    <lineage>
        <taxon>Bacteria</taxon>
        <taxon>Pseudomonadati</taxon>
        <taxon>Bacteroidota</taxon>
        <taxon>Sphingobacteriia</taxon>
        <taxon>Sphingobacteriales</taxon>
        <taxon>Sphingobacteriaceae</taxon>
        <taxon>Pedobacter</taxon>
    </lineage>
</organism>
<dbReference type="PANTHER" id="PTHR43135">
    <property type="entry name" value="ALPHA-D-RIBOSE 1-METHYLPHOSPHONATE 5-TRIPHOSPHATE DIPHOSPHATASE"/>
    <property type="match status" value="1"/>
</dbReference>
<reference evidence="2" key="1">
    <citation type="submission" date="2022-12" db="EMBL/GenBank/DDBJ databases">
        <title>Genome sequence of SJ11.</title>
        <authorList>
            <person name="Woo H."/>
        </authorList>
    </citation>
    <scope>NUCLEOTIDE SEQUENCE</scope>
    <source>
        <strain evidence="2">SJ11</strain>
    </source>
</reference>
<dbReference type="InterPro" id="IPR006680">
    <property type="entry name" value="Amidohydro-rel"/>
</dbReference>
<dbReference type="Proteomes" id="UP001144341">
    <property type="component" value="Unassembled WGS sequence"/>
</dbReference>
<gene>
    <name evidence="2" type="ORF">O0931_04435</name>
</gene>
<dbReference type="InterPro" id="IPR011059">
    <property type="entry name" value="Metal-dep_hydrolase_composite"/>
</dbReference>
<dbReference type="Gene3D" id="2.30.40.10">
    <property type="entry name" value="Urease, subunit C, domain 1"/>
    <property type="match status" value="1"/>
</dbReference>
<dbReference type="Gene3D" id="3.40.50.10910">
    <property type="entry name" value="Amidohydrolase"/>
    <property type="match status" value="1"/>
</dbReference>